<accession>A0A378QW47</accession>
<evidence type="ECO:0000313" key="2">
    <source>
        <dbReference type="Proteomes" id="UP000254065"/>
    </source>
</evidence>
<organism evidence="1 2">
    <name type="scientific">Moraxella caprae</name>
    <dbReference type="NCBI Taxonomy" id="90240"/>
    <lineage>
        <taxon>Bacteria</taxon>
        <taxon>Pseudomonadati</taxon>
        <taxon>Pseudomonadota</taxon>
        <taxon>Gammaproteobacteria</taxon>
        <taxon>Moraxellales</taxon>
        <taxon>Moraxellaceae</taxon>
        <taxon>Moraxella</taxon>
    </lineage>
</organism>
<name>A0A378QW47_9GAMM</name>
<keyword evidence="2" id="KW-1185">Reference proteome</keyword>
<reference evidence="1 2" key="1">
    <citation type="submission" date="2018-06" db="EMBL/GenBank/DDBJ databases">
        <authorList>
            <consortium name="Pathogen Informatics"/>
            <person name="Doyle S."/>
        </authorList>
    </citation>
    <scope>NUCLEOTIDE SEQUENCE [LARGE SCALE GENOMIC DNA]</scope>
    <source>
        <strain evidence="1 2">NCTC12877</strain>
    </source>
</reference>
<gene>
    <name evidence="1" type="ORF">NCTC12877_00229</name>
</gene>
<proteinExistence type="predicted"/>
<dbReference type="EMBL" id="UGQB01000004">
    <property type="protein sequence ID" value="STZ07266.1"/>
    <property type="molecule type" value="Genomic_DNA"/>
</dbReference>
<dbReference type="RefSeq" id="WP_029103881.1">
    <property type="nucleotide sequence ID" value="NZ_UGQB01000004.1"/>
</dbReference>
<evidence type="ECO:0000313" key="1">
    <source>
        <dbReference type="EMBL" id="STZ07266.1"/>
    </source>
</evidence>
<dbReference type="Proteomes" id="UP000254065">
    <property type="component" value="Unassembled WGS sequence"/>
</dbReference>
<dbReference type="STRING" id="1122244.GCA_000426885_00182"/>
<protein>
    <submittedName>
        <fullName evidence="1">Uncharacterized protein</fullName>
    </submittedName>
</protein>
<sequence>MQLSQHTSPQSPRIQQIISLAHTLSSEQQQSALEYLSYLVWQNEQKAIIQKSTKAPIQKGRFDDVFGVLTAKQGVTIEEMNETIEEYGSENYD</sequence>
<dbReference type="AlphaFoldDB" id="A0A378QW47"/>